<comment type="similarity">
    <text evidence="1 5">Belongs to the peptidase S41A family.</text>
</comment>
<name>A0A929PWZ5_9SPHI</name>
<dbReference type="InterPro" id="IPR029045">
    <property type="entry name" value="ClpP/crotonase-like_dom_sf"/>
</dbReference>
<comment type="caution">
    <text evidence="8">The sequence shown here is derived from an EMBL/GenBank/DDBJ whole genome shotgun (WGS) entry which is preliminary data.</text>
</comment>
<gene>
    <name evidence="8" type="ORF">IRJ16_15780</name>
</gene>
<dbReference type="InterPro" id="IPR005151">
    <property type="entry name" value="Tail-specific_protease"/>
</dbReference>
<evidence type="ECO:0000256" key="1">
    <source>
        <dbReference type="ARBA" id="ARBA00009179"/>
    </source>
</evidence>
<dbReference type="EMBL" id="JADFFL010000006">
    <property type="protein sequence ID" value="MBE9663348.1"/>
    <property type="molecule type" value="Genomic_DNA"/>
</dbReference>
<evidence type="ECO:0000313" key="9">
    <source>
        <dbReference type="Proteomes" id="UP000622475"/>
    </source>
</evidence>
<evidence type="ECO:0000259" key="7">
    <source>
        <dbReference type="PROSITE" id="PS50106"/>
    </source>
</evidence>
<dbReference type="InterPro" id="IPR004447">
    <property type="entry name" value="Peptidase_S41A"/>
</dbReference>
<dbReference type="GO" id="GO:0030288">
    <property type="term" value="C:outer membrane-bounded periplasmic space"/>
    <property type="evidence" value="ECO:0007669"/>
    <property type="project" value="TreeGrafter"/>
</dbReference>
<dbReference type="InterPro" id="IPR036034">
    <property type="entry name" value="PDZ_sf"/>
</dbReference>
<organism evidence="8 9">
    <name type="scientific">Mucilaginibacter myungsuensis</name>
    <dbReference type="NCBI Taxonomy" id="649104"/>
    <lineage>
        <taxon>Bacteria</taxon>
        <taxon>Pseudomonadati</taxon>
        <taxon>Bacteroidota</taxon>
        <taxon>Sphingobacteriia</taxon>
        <taxon>Sphingobacteriales</taxon>
        <taxon>Sphingobacteriaceae</taxon>
        <taxon>Mucilaginibacter</taxon>
    </lineage>
</organism>
<dbReference type="InterPro" id="IPR001478">
    <property type="entry name" value="PDZ"/>
</dbReference>
<dbReference type="CDD" id="cd07560">
    <property type="entry name" value="Peptidase_S41_CPP"/>
    <property type="match status" value="1"/>
</dbReference>
<dbReference type="AlphaFoldDB" id="A0A929PWZ5"/>
<feature type="coiled-coil region" evidence="6">
    <location>
        <begin position="477"/>
        <end position="512"/>
    </location>
</feature>
<dbReference type="GO" id="GO:0008236">
    <property type="term" value="F:serine-type peptidase activity"/>
    <property type="evidence" value="ECO:0007669"/>
    <property type="project" value="UniProtKB-KW"/>
</dbReference>
<protein>
    <submittedName>
        <fullName evidence="8">S41 family peptidase</fullName>
    </submittedName>
</protein>
<evidence type="ECO:0000256" key="4">
    <source>
        <dbReference type="ARBA" id="ARBA00022825"/>
    </source>
</evidence>
<dbReference type="CDD" id="cd06782">
    <property type="entry name" value="cpPDZ_CPP-like"/>
    <property type="match status" value="1"/>
</dbReference>
<keyword evidence="4 5" id="KW-0720">Serine protease</keyword>
<sequence length="578" mass="64005">MSIFFGSKSSLRTIGLSAGLVGLGLGVLSFNDDLFQISKNLDVFASLYKEVNLNYVDDVNPAKMIKSGADAMLDNLDPYTEFVPESEIEDYKLRYVSTQYGGIGAGVFLREGKVLISDVFEGFPAQKADIRPGDELLKINDVDLKGKNNDQVSQFLKGAKGTTIKLVIKRGDAAPAEKSLVRDEIKQPNVSYYGMVEGNMGYIKLDKFLENSADEVTSALVAVKKNNPSGIILDLRNNGGGILQEAVKIVNLFVSRDVEVVSQKGKIKEKNYSYRTVVDPIEGNLPLVVLVNGHSASASEIVAGALQDLDRGVVIGQRSYGKGLVQQTFNLPYNSMVKVTIAKYFIPSGRCVQEVDYAHRKDDGSLSKVADSVMKEFKTRAGRSVYDGSGVFPDLPVKQEKFAEVTQTLIGKLLVFEYANKYRNSHPQINPVKNYSFTDADYADFVKYLGDKNYSYSTTSEKVLSSFKTEATKDKAFTEVQAEFEALKNKMAASKKNDLQQHKEEIRQVLENEIVARYYYDKGRYETSFKYDKELAQGIKTMQDKNLMASILKGDGAYKVIGKPQLAMVGKKDADNAN</sequence>
<reference evidence="8" key="1">
    <citation type="submission" date="2020-10" db="EMBL/GenBank/DDBJ databases">
        <title>Mucilaginibacter mali sp. nov., isolated from rhizosphere soil of apple orchard.</title>
        <authorList>
            <person name="Lee J.-S."/>
            <person name="Kim H.S."/>
            <person name="Kim J.-S."/>
        </authorList>
    </citation>
    <scope>NUCLEOTIDE SEQUENCE</scope>
    <source>
        <strain evidence="8">KCTC 22746</strain>
    </source>
</reference>
<feature type="domain" description="PDZ" evidence="7">
    <location>
        <begin position="92"/>
        <end position="171"/>
    </location>
</feature>
<keyword evidence="9" id="KW-1185">Reference proteome</keyword>
<dbReference type="SMART" id="SM00228">
    <property type="entry name" value="PDZ"/>
    <property type="match status" value="1"/>
</dbReference>
<evidence type="ECO:0000256" key="5">
    <source>
        <dbReference type="RuleBase" id="RU004404"/>
    </source>
</evidence>
<dbReference type="Pfam" id="PF00595">
    <property type="entry name" value="PDZ"/>
    <property type="match status" value="1"/>
</dbReference>
<dbReference type="Gene3D" id="2.30.42.10">
    <property type="match status" value="1"/>
</dbReference>
<dbReference type="Gene3D" id="3.90.226.10">
    <property type="entry name" value="2-enoyl-CoA Hydratase, Chain A, domain 1"/>
    <property type="match status" value="1"/>
</dbReference>
<dbReference type="RefSeq" id="WP_194112583.1">
    <property type="nucleotide sequence ID" value="NZ_JADFFL010000006.1"/>
</dbReference>
<evidence type="ECO:0000256" key="6">
    <source>
        <dbReference type="SAM" id="Coils"/>
    </source>
</evidence>
<dbReference type="PROSITE" id="PS50106">
    <property type="entry name" value="PDZ"/>
    <property type="match status" value="1"/>
</dbReference>
<proteinExistence type="inferred from homology"/>
<accession>A0A929PWZ5</accession>
<keyword evidence="6" id="KW-0175">Coiled coil</keyword>
<dbReference type="SUPFAM" id="SSF50156">
    <property type="entry name" value="PDZ domain-like"/>
    <property type="match status" value="1"/>
</dbReference>
<evidence type="ECO:0000256" key="3">
    <source>
        <dbReference type="ARBA" id="ARBA00022801"/>
    </source>
</evidence>
<dbReference type="PANTHER" id="PTHR32060:SF30">
    <property type="entry name" value="CARBOXY-TERMINAL PROCESSING PROTEASE CTPA"/>
    <property type="match status" value="1"/>
</dbReference>
<dbReference type="GO" id="GO:0006508">
    <property type="term" value="P:proteolysis"/>
    <property type="evidence" value="ECO:0007669"/>
    <property type="project" value="UniProtKB-KW"/>
</dbReference>
<dbReference type="Pfam" id="PF03572">
    <property type="entry name" value="Peptidase_S41"/>
    <property type="match status" value="1"/>
</dbReference>
<dbReference type="SUPFAM" id="SSF52096">
    <property type="entry name" value="ClpP/crotonase"/>
    <property type="match status" value="1"/>
</dbReference>
<keyword evidence="2 5" id="KW-0645">Protease</keyword>
<dbReference type="PANTHER" id="PTHR32060">
    <property type="entry name" value="TAIL-SPECIFIC PROTEASE"/>
    <property type="match status" value="1"/>
</dbReference>
<dbReference type="GO" id="GO:0007165">
    <property type="term" value="P:signal transduction"/>
    <property type="evidence" value="ECO:0007669"/>
    <property type="project" value="TreeGrafter"/>
</dbReference>
<keyword evidence="3 5" id="KW-0378">Hydrolase</keyword>
<dbReference type="GO" id="GO:0004175">
    <property type="term" value="F:endopeptidase activity"/>
    <property type="evidence" value="ECO:0007669"/>
    <property type="project" value="TreeGrafter"/>
</dbReference>
<dbReference type="NCBIfam" id="TIGR00225">
    <property type="entry name" value="prc"/>
    <property type="match status" value="1"/>
</dbReference>
<evidence type="ECO:0000313" key="8">
    <source>
        <dbReference type="EMBL" id="MBE9663348.1"/>
    </source>
</evidence>
<evidence type="ECO:0000256" key="2">
    <source>
        <dbReference type="ARBA" id="ARBA00022670"/>
    </source>
</evidence>
<dbReference type="Proteomes" id="UP000622475">
    <property type="component" value="Unassembled WGS sequence"/>
</dbReference>
<dbReference type="Gene3D" id="3.30.750.44">
    <property type="match status" value="1"/>
</dbReference>
<dbReference type="SMART" id="SM00245">
    <property type="entry name" value="TSPc"/>
    <property type="match status" value="1"/>
</dbReference>